<reference evidence="1" key="1">
    <citation type="submission" date="2020-01" db="EMBL/GenBank/DDBJ databases">
        <authorList>
            <person name="Rat A."/>
        </authorList>
    </citation>
    <scope>NUCLEOTIDE SEQUENCE</scope>
    <source>
        <strain evidence="1">LMG 31228</strain>
    </source>
</reference>
<organism evidence="1 2">
    <name type="scientific">Neoroseomonas eburnea</name>
    <dbReference type="NCBI Taxonomy" id="1346889"/>
    <lineage>
        <taxon>Bacteria</taxon>
        <taxon>Pseudomonadati</taxon>
        <taxon>Pseudomonadota</taxon>
        <taxon>Alphaproteobacteria</taxon>
        <taxon>Acetobacterales</taxon>
        <taxon>Acetobacteraceae</taxon>
        <taxon>Neoroseomonas</taxon>
    </lineage>
</organism>
<evidence type="ECO:0000313" key="1">
    <source>
        <dbReference type="EMBL" id="MBR0682227.1"/>
    </source>
</evidence>
<dbReference type="Proteomes" id="UP001138709">
    <property type="component" value="Unassembled WGS sequence"/>
</dbReference>
<protein>
    <submittedName>
        <fullName evidence="1">Uncharacterized protein</fullName>
    </submittedName>
</protein>
<accession>A0A9X9XEU1</accession>
<dbReference type="EMBL" id="JAAEDL010000017">
    <property type="protein sequence ID" value="MBR0682227.1"/>
    <property type="molecule type" value="Genomic_DNA"/>
</dbReference>
<keyword evidence="2" id="KW-1185">Reference proteome</keyword>
<proteinExistence type="predicted"/>
<reference evidence="1" key="2">
    <citation type="journal article" date="2021" name="Syst. Appl. Microbiol.">
        <title>Roseomonas hellenica sp. nov., isolated from roots of wild-growing Alkanna tinctoria.</title>
        <authorList>
            <person name="Rat A."/>
            <person name="Naranjo H.D."/>
            <person name="Lebbe L."/>
            <person name="Cnockaert M."/>
            <person name="Krigas N."/>
            <person name="Grigoriadou K."/>
            <person name="Maloupa E."/>
            <person name="Willems A."/>
        </authorList>
    </citation>
    <scope>NUCLEOTIDE SEQUENCE</scope>
    <source>
        <strain evidence="1">LMG 31228</strain>
    </source>
</reference>
<dbReference type="AlphaFoldDB" id="A0A9X9XEU1"/>
<evidence type="ECO:0000313" key="2">
    <source>
        <dbReference type="Proteomes" id="UP001138709"/>
    </source>
</evidence>
<name>A0A9X9XEU1_9PROT</name>
<gene>
    <name evidence="1" type="ORF">GXW74_17180</name>
</gene>
<dbReference type="RefSeq" id="WP_211847762.1">
    <property type="nucleotide sequence ID" value="NZ_JAAEDL010000017.1"/>
</dbReference>
<sequence>MSAEPGRDALVQMEGPLRNVPARLQFISDAFDGADVSGGEGLQVLIFDCLDDAAQALEQWKVAFHGAPLMPAEGGSTAAGRARRT</sequence>
<comment type="caution">
    <text evidence="1">The sequence shown here is derived from an EMBL/GenBank/DDBJ whole genome shotgun (WGS) entry which is preliminary data.</text>
</comment>